<comment type="caution">
    <text evidence="2">The sequence shown here is derived from an EMBL/GenBank/DDBJ whole genome shotgun (WGS) entry which is preliminary data.</text>
</comment>
<accession>A0A157ZIQ1</accession>
<reference evidence="2" key="1">
    <citation type="submission" date="2016-01" db="EMBL/GenBank/DDBJ databases">
        <authorList>
            <person name="Peeters C."/>
        </authorList>
    </citation>
    <scope>NUCLEOTIDE SEQUENCE [LARGE SCALE GENOMIC DNA]</scope>
    <source>
        <strain evidence="2">LMG 29325</strain>
    </source>
</reference>
<keyword evidence="3" id="KW-1185">Reference proteome</keyword>
<keyword evidence="1" id="KW-0732">Signal</keyword>
<evidence type="ECO:0000313" key="2">
    <source>
        <dbReference type="EMBL" id="SAK45319.1"/>
    </source>
</evidence>
<dbReference type="AlphaFoldDB" id="A0A157ZIQ1"/>
<dbReference type="RefSeq" id="WP_086965780.1">
    <property type="nucleotide sequence ID" value="NZ_FCOJ02000003.1"/>
</dbReference>
<name>A0A157ZIQ1_9BURK</name>
<feature type="signal peptide" evidence="1">
    <location>
        <begin position="1"/>
        <end position="21"/>
    </location>
</feature>
<sequence>MKFTNLILAAVLMLGGSLAVAQTNPASGAFGRDPGALSIKATAPAQGAPDTAVNVQLDYTGLPQAGVAVKYRTEGALTILGSASRHMTPDGAGSAQDTVVVRAASAGVYFLNVFATIKGATKVVSVPVTIGSAMLKPRAASSVATPGGERVIEMPAQQTVQ</sequence>
<dbReference type="STRING" id="1777143.AWB82_00746"/>
<dbReference type="OrthoDB" id="9103820at2"/>
<evidence type="ECO:0000313" key="3">
    <source>
        <dbReference type="Proteomes" id="UP000054596"/>
    </source>
</evidence>
<dbReference type="Proteomes" id="UP000054596">
    <property type="component" value="Unassembled WGS sequence"/>
</dbReference>
<evidence type="ECO:0000256" key="1">
    <source>
        <dbReference type="SAM" id="SignalP"/>
    </source>
</evidence>
<feature type="chain" id="PRO_5007619353" evidence="1">
    <location>
        <begin position="22"/>
        <end position="161"/>
    </location>
</feature>
<protein>
    <submittedName>
        <fullName evidence="2">Uncharacterized protein</fullName>
    </submittedName>
</protein>
<organism evidence="2 3">
    <name type="scientific">Caballeronia glebae</name>
    <dbReference type="NCBI Taxonomy" id="1777143"/>
    <lineage>
        <taxon>Bacteria</taxon>
        <taxon>Pseudomonadati</taxon>
        <taxon>Pseudomonadota</taxon>
        <taxon>Betaproteobacteria</taxon>
        <taxon>Burkholderiales</taxon>
        <taxon>Burkholderiaceae</taxon>
        <taxon>Caballeronia</taxon>
    </lineage>
</organism>
<dbReference type="EMBL" id="FCOJ02000003">
    <property type="protein sequence ID" value="SAK45319.1"/>
    <property type="molecule type" value="Genomic_DNA"/>
</dbReference>
<gene>
    <name evidence="2" type="ORF">AWB82_00746</name>
</gene>
<proteinExistence type="predicted"/>